<dbReference type="Proteomes" id="UP000383932">
    <property type="component" value="Unassembled WGS sequence"/>
</dbReference>
<dbReference type="GO" id="GO:0016020">
    <property type="term" value="C:membrane"/>
    <property type="evidence" value="ECO:0007669"/>
    <property type="project" value="UniProtKB-SubCell"/>
</dbReference>
<evidence type="ECO:0000256" key="3">
    <source>
        <dbReference type="ARBA" id="ARBA00022692"/>
    </source>
</evidence>
<protein>
    <submittedName>
        <fullName evidence="7">MFS transporter</fullName>
    </submittedName>
</protein>
<keyword evidence="8" id="KW-1185">Reference proteome</keyword>
<dbReference type="EMBL" id="SSOP01000018">
    <property type="protein sequence ID" value="KAB5594613.1"/>
    <property type="molecule type" value="Genomic_DNA"/>
</dbReference>
<keyword evidence="4 6" id="KW-1133">Transmembrane helix</keyword>
<evidence type="ECO:0000256" key="1">
    <source>
        <dbReference type="ARBA" id="ARBA00004141"/>
    </source>
</evidence>
<dbReference type="InterPro" id="IPR011701">
    <property type="entry name" value="MFS"/>
</dbReference>
<organism evidence="7 8">
    <name type="scientific">Ceratobasidium theobromae</name>
    <dbReference type="NCBI Taxonomy" id="1582974"/>
    <lineage>
        <taxon>Eukaryota</taxon>
        <taxon>Fungi</taxon>
        <taxon>Dikarya</taxon>
        <taxon>Basidiomycota</taxon>
        <taxon>Agaricomycotina</taxon>
        <taxon>Agaricomycetes</taxon>
        <taxon>Cantharellales</taxon>
        <taxon>Ceratobasidiaceae</taxon>
        <taxon>Ceratobasidium</taxon>
    </lineage>
</organism>
<comment type="caution">
    <text evidence="7">The sequence shown here is derived from an EMBL/GenBank/DDBJ whole genome shotgun (WGS) entry which is preliminary data.</text>
</comment>
<feature type="transmembrane region" description="Helical" evidence="6">
    <location>
        <begin position="182"/>
        <end position="204"/>
    </location>
</feature>
<sequence>MRATERRDATTYGAADEETAFLSPRQKFSWRIVAVLIIYVSIINGCSELICPFINHLILKTGIAPDESSVGFYSGLIETVASCFSFAALIPGSIAADRWGRKPVLCSTLIGTAIGLSFFGVGNTLPALVIFRSIGYALGPILGWSTVVTILGDISSPSNRGIAFSAANASYRIGQLFSGHPYALPCWVGAAMCIATLYIIICYIPETAPNLYPPTSGKNLEEGYGTIDAHNKCLLSASVMADDAASLPLTPVSTGTTARDAALQFRTGLFTPCIIQLLISAWIMCFINSAMTSLLLLWAFTPISNGGLGAPEAIIGMYISSRAIAHLLGLIPFAYFERRLGVYRLYACCMTIFAVAGTSCFPLLNMLVKSYGINSPYFNLAMFLFFIVGGFANYCATCIVMMINQAAPAPQALARLIGVSQSVMTLGQCMSPLITSTLFQFSIKSNLLGGNLIWAFLISISLVASVHSFTLRASP</sequence>
<proteinExistence type="predicted"/>
<feature type="transmembrane region" description="Helical" evidence="6">
    <location>
        <begin position="313"/>
        <end position="336"/>
    </location>
</feature>
<dbReference type="PANTHER" id="PTHR23504:SF15">
    <property type="entry name" value="MAJOR FACILITATOR SUPERFAMILY (MFS) PROFILE DOMAIN-CONTAINING PROTEIN"/>
    <property type="match status" value="1"/>
</dbReference>
<feature type="transmembrane region" description="Helical" evidence="6">
    <location>
        <begin position="380"/>
        <end position="404"/>
    </location>
</feature>
<feature type="transmembrane region" description="Helical" evidence="6">
    <location>
        <begin position="104"/>
        <end position="131"/>
    </location>
</feature>
<keyword evidence="5 6" id="KW-0472">Membrane</keyword>
<dbReference type="InterPro" id="IPR036259">
    <property type="entry name" value="MFS_trans_sf"/>
</dbReference>
<feature type="transmembrane region" description="Helical" evidence="6">
    <location>
        <begin position="274"/>
        <end position="301"/>
    </location>
</feature>
<feature type="transmembrane region" description="Helical" evidence="6">
    <location>
        <begin position="451"/>
        <end position="471"/>
    </location>
</feature>
<feature type="transmembrane region" description="Helical" evidence="6">
    <location>
        <begin position="70"/>
        <end position="92"/>
    </location>
</feature>
<dbReference type="PANTHER" id="PTHR23504">
    <property type="entry name" value="MAJOR FACILITATOR SUPERFAMILY DOMAIN-CONTAINING PROTEIN 10"/>
    <property type="match status" value="1"/>
</dbReference>
<name>A0A5N5QST4_9AGAM</name>
<evidence type="ECO:0000256" key="6">
    <source>
        <dbReference type="SAM" id="Phobius"/>
    </source>
</evidence>
<dbReference type="AlphaFoldDB" id="A0A5N5QST4"/>
<dbReference type="Pfam" id="PF07690">
    <property type="entry name" value="MFS_1"/>
    <property type="match status" value="1"/>
</dbReference>
<feature type="transmembrane region" description="Helical" evidence="6">
    <location>
        <begin position="32"/>
        <end position="58"/>
    </location>
</feature>
<gene>
    <name evidence="7" type="ORF">CTheo_1935</name>
</gene>
<reference evidence="7 8" key="1">
    <citation type="journal article" date="2019" name="Fungal Biol. Biotechnol.">
        <title>Draft genome sequence of fastidious pathogen Ceratobasidium theobromae, which causes vascular-streak dieback in Theobroma cacao.</title>
        <authorList>
            <person name="Ali S.S."/>
            <person name="Asman A."/>
            <person name="Shao J."/>
            <person name="Firmansyah A.P."/>
            <person name="Susilo A.W."/>
            <person name="Rosmana A."/>
            <person name="McMahon P."/>
            <person name="Junaid M."/>
            <person name="Guest D."/>
            <person name="Kheng T.Y."/>
            <person name="Meinhardt L.W."/>
            <person name="Bailey B.A."/>
        </authorList>
    </citation>
    <scope>NUCLEOTIDE SEQUENCE [LARGE SCALE GENOMIC DNA]</scope>
    <source>
        <strain evidence="7 8">CT2</strain>
    </source>
</reference>
<evidence type="ECO:0000313" key="7">
    <source>
        <dbReference type="EMBL" id="KAB5594613.1"/>
    </source>
</evidence>
<keyword evidence="2" id="KW-0813">Transport</keyword>
<dbReference type="SUPFAM" id="SSF103473">
    <property type="entry name" value="MFS general substrate transporter"/>
    <property type="match status" value="1"/>
</dbReference>
<dbReference type="GO" id="GO:0022857">
    <property type="term" value="F:transmembrane transporter activity"/>
    <property type="evidence" value="ECO:0007669"/>
    <property type="project" value="InterPro"/>
</dbReference>
<dbReference type="OrthoDB" id="419616at2759"/>
<evidence type="ECO:0000256" key="5">
    <source>
        <dbReference type="ARBA" id="ARBA00023136"/>
    </source>
</evidence>
<dbReference type="Gene3D" id="1.20.1250.20">
    <property type="entry name" value="MFS general substrate transporter like domains"/>
    <property type="match status" value="1"/>
</dbReference>
<comment type="subcellular location">
    <subcellularLocation>
        <location evidence="1">Membrane</location>
        <topology evidence="1">Multi-pass membrane protein</topology>
    </subcellularLocation>
</comment>
<keyword evidence="3 6" id="KW-0812">Transmembrane</keyword>
<evidence type="ECO:0000313" key="8">
    <source>
        <dbReference type="Proteomes" id="UP000383932"/>
    </source>
</evidence>
<evidence type="ECO:0000256" key="4">
    <source>
        <dbReference type="ARBA" id="ARBA00022989"/>
    </source>
</evidence>
<evidence type="ECO:0000256" key="2">
    <source>
        <dbReference type="ARBA" id="ARBA00022448"/>
    </source>
</evidence>
<feature type="transmembrane region" description="Helical" evidence="6">
    <location>
        <begin position="343"/>
        <end position="368"/>
    </location>
</feature>
<accession>A0A5N5QST4</accession>